<sequence>MTSTPGTNPTSDPTSVPATTAAHELGLGTVGIWSGALRITDGTGRDGAITDAVEEIEALGYGAIWVGGSASVADARAVLAATHHLRVATGILSIWDHPADRVAEEASDADRAHDDRFVLGIGASHQQLAPKEYAKPYTAMREYLTALDEAPHPVPARRRVLAALGPKMLQLSKDRAAGAHPYLVTEDQVAEAREALGTGPLLAPELKVVLDDDLARARETARAYLRFYLELPNYTNNLRRAGFGPADFEDGGSDALLDAVVAHGDAERVRSRVTGFHKAGADHVALQVVTSDPARDLPIPAWRTLAAALDLPGATA</sequence>
<dbReference type="GO" id="GO:0016705">
    <property type="term" value="F:oxidoreductase activity, acting on paired donors, with incorporation or reduction of molecular oxygen"/>
    <property type="evidence" value="ECO:0007669"/>
    <property type="project" value="InterPro"/>
</dbReference>
<name>A0A380P045_STRGR</name>
<evidence type="ECO:0000313" key="2">
    <source>
        <dbReference type="EMBL" id="SUP57959.1"/>
    </source>
</evidence>
<dbReference type="RefSeq" id="WP_115068905.1">
    <property type="nucleotide sequence ID" value="NZ_UHID01000006.1"/>
</dbReference>
<dbReference type="Proteomes" id="UP000254150">
    <property type="component" value="Unassembled WGS sequence"/>
</dbReference>
<dbReference type="GO" id="GO:0005829">
    <property type="term" value="C:cytosol"/>
    <property type="evidence" value="ECO:0007669"/>
    <property type="project" value="TreeGrafter"/>
</dbReference>
<dbReference type="PANTHER" id="PTHR30137:SF18">
    <property type="entry name" value="CONSERVED PROTEIN"/>
    <property type="match status" value="1"/>
</dbReference>
<dbReference type="InterPro" id="IPR050766">
    <property type="entry name" value="Bact_Lucif_Oxidored"/>
</dbReference>
<dbReference type="InterPro" id="IPR019922">
    <property type="entry name" value="Lucif-like_OxRdatse_MSMEG_4141"/>
</dbReference>
<dbReference type="InterPro" id="IPR011251">
    <property type="entry name" value="Luciferase-like_dom"/>
</dbReference>
<dbReference type="AlphaFoldDB" id="A0A380P045"/>
<dbReference type="PANTHER" id="PTHR30137">
    <property type="entry name" value="LUCIFERASE-LIKE MONOOXYGENASE"/>
    <property type="match status" value="1"/>
</dbReference>
<dbReference type="Pfam" id="PF00296">
    <property type="entry name" value="Bac_luciferase"/>
    <property type="match status" value="1"/>
</dbReference>
<dbReference type="Gene3D" id="3.20.20.30">
    <property type="entry name" value="Luciferase-like domain"/>
    <property type="match status" value="1"/>
</dbReference>
<accession>A0A380P045</accession>
<evidence type="ECO:0000259" key="1">
    <source>
        <dbReference type="Pfam" id="PF00296"/>
    </source>
</evidence>
<dbReference type="NCBIfam" id="TIGR03620">
    <property type="entry name" value="F420_MSMEG_4141"/>
    <property type="match status" value="1"/>
</dbReference>
<dbReference type="InterPro" id="IPR036661">
    <property type="entry name" value="Luciferase-like_sf"/>
</dbReference>
<evidence type="ECO:0000313" key="3">
    <source>
        <dbReference type="Proteomes" id="UP000254150"/>
    </source>
</evidence>
<feature type="domain" description="Luciferase-like" evidence="1">
    <location>
        <begin position="48"/>
        <end position="283"/>
    </location>
</feature>
<dbReference type="SUPFAM" id="SSF51679">
    <property type="entry name" value="Bacterial luciferase-like"/>
    <property type="match status" value="1"/>
</dbReference>
<organism evidence="2 3">
    <name type="scientific">Streptomyces griseus</name>
    <dbReference type="NCBI Taxonomy" id="1911"/>
    <lineage>
        <taxon>Bacteria</taxon>
        <taxon>Bacillati</taxon>
        <taxon>Actinomycetota</taxon>
        <taxon>Actinomycetes</taxon>
        <taxon>Kitasatosporales</taxon>
        <taxon>Streptomycetaceae</taxon>
        <taxon>Streptomyces</taxon>
    </lineage>
</organism>
<gene>
    <name evidence="2" type="ORF">NCTC7807_03457</name>
</gene>
<dbReference type="EMBL" id="UHID01000006">
    <property type="protein sequence ID" value="SUP57959.1"/>
    <property type="molecule type" value="Genomic_DNA"/>
</dbReference>
<proteinExistence type="predicted"/>
<reference evidence="2 3" key="1">
    <citation type="submission" date="2018-06" db="EMBL/GenBank/DDBJ databases">
        <authorList>
            <consortium name="Pathogen Informatics"/>
            <person name="Doyle S."/>
        </authorList>
    </citation>
    <scope>NUCLEOTIDE SEQUENCE [LARGE SCALE GENOMIC DNA]</scope>
    <source>
        <strain evidence="2 3">NCTC7807</strain>
    </source>
</reference>
<protein>
    <submittedName>
        <fullName evidence="2">F420-dependent oxidoreductase</fullName>
    </submittedName>
</protein>